<dbReference type="InterPro" id="IPR001841">
    <property type="entry name" value="Znf_RING"/>
</dbReference>
<dbReference type="OrthoDB" id="6105938at2759"/>
<evidence type="ECO:0000259" key="3">
    <source>
        <dbReference type="PROSITE" id="PS50089"/>
    </source>
</evidence>
<sequence length="261" mass="28800">MITLSPSSLCDVCAEEYGPHNYPHCIPCGHVLCLSCCNSIVQKTNPKHAPACPFCRETFTGDSVRMIRIDFSPSGSGWTTPKQQCIPGVYDNIVDDTEDDVLVSGLKTRTDAKVLEHKVARIAAKKCSVEEVQALHKELQEWLTVNKIGDKATSLHLSALLLRAILMNHVAHSEATKSSRSAERLLRDQVEQAEAAKAKLDTELRSLRSQFSQTAQESLHLRSELSRYTWVLLTGAFSIGDPHIAQVQGDFSYVSYSVSTA</sequence>
<keyword evidence="1" id="KW-0863">Zinc-finger</keyword>
<evidence type="ECO:0000256" key="2">
    <source>
        <dbReference type="SAM" id="Coils"/>
    </source>
</evidence>
<dbReference type="AlphaFoldDB" id="A0A4S4MLL1"/>
<evidence type="ECO:0000313" key="5">
    <source>
        <dbReference type="Proteomes" id="UP000308730"/>
    </source>
</evidence>
<accession>A0A4S4MLL1</accession>
<proteinExistence type="predicted"/>
<keyword evidence="1" id="KW-0862">Zinc</keyword>
<protein>
    <recommendedName>
        <fullName evidence="3">RING-type domain-containing protein</fullName>
    </recommendedName>
</protein>
<reference evidence="4 5" key="1">
    <citation type="submission" date="2019-02" db="EMBL/GenBank/DDBJ databases">
        <title>Genome sequencing of the rare red list fungi Antrodiella citrinella (Flaviporus citrinellus).</title>
        <authorList>
            <person name="Buettner E."/>
            <person name="Kellner H."/>
        </authorList>
    </citation>
    <scope>NUCLEOTIDE SEQUENCE [LARGE SCALE GENOMIC DNA]</scope>
    <source>
        <strain evidence="4 5">DSM 108506</strain>
    </source>
</reference>
<dbReference type="PROSITE" id="PS50089">
    <property type="entry name" value="ZF_RING_2"/>
    <property type="match status" value="1"/>
</dbReference>
<keyword evidence="1" id="KW-0479">Metal-binding</keyword>
<organism evidence="4 5">
    <name type="scientific">Antrodiella citrinella</name>
    <dbReference type="NCBI Taxonomy" id="2447956"/>
    <lineage>
        <taxon>Eukaryota</taxon>
        <taxon>Fungi</taxon>
        <taxon>Dikarya</taxon>
        <taxon>Basidiomycota</taxon>
        <taxon>Agaricomycotina</taxon>
        <taxon>Agaricomycetes</taxon>
        <taxon>Polyporales</taxon>
        <taxon>Steccherinaceae</taxon>
        <taxon>Antrodiella</taxon>
    </lineage>
</organism>
<evidence type="ECO:0000256" key="1">
    <source>
        <dbReference type="PROSITE-ProRule" id="PRU00175"/>
    </source>
</evidence>
<dbReference type="Proteomes" id="UP000308730">
    <property type="component" value="Unassembled WGS sequence"/>
</dbReference>
<evidence type="ECO:0000313" key="4">
    <source>
        <dbReference type="EMBL" id="THH26776.1"/>
    </source>
</evidence>
<dbReference type="EMBL" id="SGPM01000312">
    <property type="protein sequence ID" value="THH26776.1"/>
    <property type="molecule type" value="Genomic_DNA"/>
</dbReference>
<dbReference type="SUPFAM" id="SSF57850">
    <property type="entry name" value="RING/U-box"/>
    <property type="match status" value="1"/>
</dbReference>
<comment type="caution">
    <text evidence="4">The sequence shown here is derived from an EMBL/GenBank/DDBJ whole genome shotgun (WGS) entry which is preliminary data.</text>
</comment>
<feature type="coiled-coil region" evidence="2">
    <location>
        <begin position="179"/>
        <end position="210"/>
    </location>
</feature>
<dbReference type="GO" id="GO:0008270">
    <property type="term" value="F:zinc ion binding"/>
    <property type="evidence" value="ECO:0007669"/>
    <property type="project" value="UniProtKB-KW"/>
</dbReference>
<feature type="domain" description="RING-type" evidence="3">
    <location>
        <begin position="10"/>
        <end position="56"/>
    </location>
</feature>
<dbReference type="InterPro" id="IPR013083">
    <property type="entry name" value="Znf_RING/FYVE/PHD"/>
</dbReference>
<dbReference type="Gene3D" id="3.30.40.10">
    <property type="entry name" value="Zinc/RING finger domain, C3HC4 (zinc finger)"/>
    <property type="match status" value="1"/>
</dbReference>
<name>A0A4S4MLL1_9APHY</name>
<keyword evidence="2" id="KW-0175">Coiled coil</keyword>
<keyword evidence="5" id="KW-1185">Reference proteome</keyword>
<gene>
    <name evidence="4" type="ORF">EUX98_g7418</name>
</gene>